<evidence type="ECO:0000259" key="5">
    <source>
        <dbReference type="Pfam" id="PF00828"/>
    </source>
</evidence>
<dbReference type="HAMAP" id="MF_01341">
    <property type="entry name" value="Ribosomal_uL15"/>
    <property type="match status" value="1"/>
</dbReference>
<accession>A0A381MZ94</accession>
<dbReference type="AlphaFoldDB" id="A0A381MZ94"/>
<evidence type="ECO:0000313" key="6">
    <source>
        <dbReference type="EMBL" id="SUZ47549.1"/>
    </source>
</evidence>
<dbReference type="GO" id="GO:0006412">
    <property type="term" value="P:translation"/>
    <property type="evidence" value="ECO:0007669"/>
    <property type="project" value="InterPro"/>
</dbReference>
<dbReference type="Pfam" id="PF00828">
    <property type="entry name" value="Ribosomal_L27A"/>
    <property type="match status" value="1"/>
</dbReference>
<proteinExistence type="inferred from homology"/>
<dbReference type="GO" id="GO:0003735">
    <property type="term" value="F:structural constituent of ribosome"/>
    <property type="evidence" value="ECO:0007669"/>
    <property type="project" value="InterPro"/>
</dbReference>
<dbReference type="InterPro" id="IPR036227">
    <property type="entry name" value="Ribosomal_uL15/eL18_sf"/>
</dbReference>
<sequence>MQLNNLSPAPGSAKTRKRVGRGMGSGWGKTCGTGHKGQKSRSGGTVKPGFEGGQMPLQMRLPKYGFSSRVGRSTAQIRTAELNKVDGGTVSLETLRKAGLITARIKRVKVMLSGNVTRKLTVNGIRVSKGAKEAIENAGGKVVEAPIAQKAAKLVKKKTKKVEVDVDKASTEAESLEESKPQAAPDEA</sequence>
<dbReference type="InterPro" id="IPR021131">
    <property type="entry name" value="Ribosomal_uL15/eL18"/>
</dbReference>
<dbReference type="EMBL" id="UINC01000022">
    <property type="protein sequence ID" value="SUZ47549.1"/>
    <property type="molecule type" value="Genomic_DNA"/>
</dbReference>
<dbReference type="PANTHER" id="PTHR12934:SF11">
    <property type="entry name" value="LARGE RIBOSOMAL SUBUNIT PROTEIN UL15M"/>
    <property type="match status" value="1"/>
</dbReference>
<dbReference type="NCBIfam" id="TIGR01071">
    <property type="entry name" value="rplO_bact"/>
    <property type="match status" value="1"/>
</dbReference>
<dbReference type="PANTHER" id="PTHR12934">
    <property type="entry name" value="50S RIBOSOMAL PROTEIN L15"/>
    <property type="match status" value="1"/>
</dbReference>
<evidence type="ECO:0000256" key="3">
    <source>
        <dbReference type="ARBA" id="ARBA00023274"/>
    </source>
</evidence>
<dbReference type="InterPro" id="IPR005749">
    <property type="entry name" value="Ribosomal_uL15_bac-type"/>
</dbReference>
<evidence type="ECO:0000256" key="4">
    <source>
        <dbReference type="SAM" id="MobiDB-lite"/>
    </source>
</evidence>
<dbReference type="InterPro" id="IPR001196">
    <property type="entry name" value="Ribosomal_uL15_CS"/>
</dbReference>
<reference evidence="6" key="1">
    <citation type="submission" date="2018-05" db="EMBL/GenBank/DDBJ databases">
        <authorList>
            <person name="Lanie J.A."/>
            <person name="Ng W.-L."/>
            <person name="Kazmierczak K.M."/>
            <person name="Andrzejewski T.M."/>
            <person name="Davidsen T.M."/>
            <person name="Wayne K.J."/>
            <person name="Tettelin H."/>
            <person name="Glass J.I."/>
            <person name="Rusch D."/>
            <person name="Podicherti R."/>
            <person name="Tsui H.-C.T."/>
            <person name="Winkler M.E."/>
        </authorList>
    </citation>
    <scope>NUCLEOTIDE SEQUENCE</scope>
</reference>
<comment type="similarity">
    <text evidence="1">Belongs to the universal ribosomal protein uL15 family.</text>
</comment>
<feature type="region of interest" description="Disordered" evidence="4">
    <location>
        <begin position="165"/>
        <end position="188"/>
    </location>
</feature>
<gene>
    <name evidence="6" type="ORF">METZ01_LOCUS403</name>
</gene>
<dbReference type="Gene3D" id="3.100.10.10">
    <property type="match status" value="1"/>
</dbReference>
<evidence type="ECO:0000256" key="1">
    <source>
        <dbReference type="ARBA" id="ARBA00007320"/>
    </source>
</evidence>
<protein>
    <recommendedName>
        <fullName evidence="5">Large ribosomal subunit protein uL15/eL18 domain-containing protein</fullName>
    </recommendedName>
</protein>
<feature type="compositionally biased region" description="Gly residues" evidence="4">
    <location>
        <begin position="21"/>
        <end position="35"/>
    </location>
</feature>
<dbReference type="InterPro" id="IPR030878">
    <property type="entry name" value="Ribosomal_uL15"/>
</dbReference>
<keyword evidence="2" id="KW-0689">Ribosomal protein</keyword>
<name>A0A381MZ94_9ZZZZ</name>
<feature type="region of interest" description="Disordered" evidence="4">
    <location>
        <begin position="1"/>
        <end position="54"/>
    </location>
</feature>
<dbReference type="SUPFAM" id="SSF52080">
    <property type="entry name" value="Ribosomal proteins L15p and L18e"/>
    <property type="match status" value="1"/>
</dbReference>
<feature type="domain" description="Large ribosomal subunit protein uL15/eL18" evidence="5">
    <location>
        <begin position="84"/>
        <end position="143"/>
    </location>
</feature>
<dbReference type="PROSITE" id="PS00475">
    <property type="entry name" value="RIBOSOMAL_L15"/>
    <property type="match status" value="1"/>
</dbReference>
<organism evidence="6">
    <name type="scientific">marine metagenome</name>
    <dbReference type="NCBI Taxonomy" id="408172"/>
    <lineage>
        <taxon>unclassified sequences</taxon>
        <taxon>metagenomes</taxon>
        <taxon>ecological metagenomes</taxon>
    </lineage>
</organism>
<keyword evidence="3" id="KW-0687">Ribonucleoprotein</keyword>
<dbReference type="GO" id="GO:0022625">
    <property type="term" value="C:cytosolic large ribosomal subunit"/>
    <property type="evidence" value="ECO:0007669"/>
    <property type="project" value="TreeGrafter"/>
</dbReference>
<evidence type="ECO:0000256" key="2">
    <source>
        <dbReference type="ARBA" id="ARBA00022980"/>
    </source>
</evidence>